<dbReference type="AlphaFoldDB" id="A0A0G4GL12"/>
<accession>A0A0G4GL12</accession>
<sequence length="163" mass="17622">MSAGPSSAKPAPPMAHATVEQIRQSAYRQSKAQIEQEAKAIAIAQKRSLGAHLKRSELLALVKFIGKDALHMKVMSEASSDSFWLRVQITGEVAKGMSLRLEALAVADQFIADVCFNGEGRRFPTSAAMVDRHVRGDAPPRRGGEHLAIRVCAAMEGCERVAI</sequence>
<evidence type="ECO:0000313" key="2">
    <source>
        <dbReference type="Proteomes" id="UP000041254"/>
    </source>
</evidence>
<keyword evidence="2" id="KW-1185">Reference proteome</keyword>
<name>A0A0G4GL12_VITBC</name>
<dbReference type="VEuPathDB" id="CryptoDB:Vbra_1264"/>
<evidence type="ECO:0000313" key="1">
    <source>
        <dbReference type="EMBL" id="CEM30716.1"/>
    </source>
</evidence>
<dbReference type="Proteomes" id="UP000041254">
    <property type="component" value="Unassembled WGS sequence"/>
</dbReference>
<protein>
    <submittedName>
        <fullName evidence="1">Uncharacterized protein</fullName>
    </submittedName>
</protein>
<organism evidence="1 2">
    <name type="scientific">Vitrella brassicaformis (strain CCMP3155)</name>
    <dbReference type="NCBI Taxonomy" id="1169540"/>
    <lineage>
        <taxon>Eukaryota</taxon>
        <taxon>Sar</taxon>
        <taxon>Alveolata</taxon>
        <taxon>Colpodellida</taxon>
        <taxon>Vitrellaceae</taxon>
        <taxon>Vitrella</taxon>
    </lineage>
</organism>
<gene>
    <name evidence="1" type="ORF">Vbra_1264</name>
</gene>
<dbReference type="EMBL" id="CDMY01000704">
    <property type="protein sequence ID" value="CEM30716.1"/>
    <property type="molecule type" value="Genomic_DNA"/>
</dbReference>
<reference evidence="1 2" key="1">
    <citation type="submission" date="2014-11" db="EMBL/GenBank/DDBJ databases">
        <authorList>
            <person name="Zhu J."/>
            <person name="Qi W."/>
            <person name="Song R."/>
        </authorList>
    </citation>
    <scope>NUCLEOTIDE SEQUENCE [LARGE SCALE GENOMIC DNA]</scope>
</reference>
<proteinExistence type="predicted"/>
<dbReference type="InParanoid" id="A0A0G4GL12"/>